<dbReference type="InterPro" id="IPR041662">
    <property type="entry name" value="SusD-like_2"/>
</dbReference>
<dbReference type="EMBL" id="RAQM01000007">
    <property type="protein sequence ID" value="RKF04585.1"/>
    <property type="molecule type" value="Genomic_DNA"/>
</dbReference>
<dbReference type="AlphaFoldDB" id="A0A420E394"/>
<evidence type="ECO:0000256" key="2">
    <source>
        <dbReference type="SAM" id="SignalP"/>
    </source>
</evidence>
<keyword evidence="2" id="KW-0732">Signal</keyword>
<sequence length="477" mass="53679">MKKNNIYILALTLLFAISSCTKVDFGDINTDPDSPNTAIASSLLAGGQLGFRTIHYGATRPALYVQYVSNAQYEDASVYTTQRYDYAGYYAHITDLNKVIELNSNPDTQIAAAAYGDNNNQKAVAMLTKAYYFNFMTDNWGMIPYFDANKGIENQYNEFDEQLDIYQDLFNQIENALSIINTSTEGPSGDILFYGDMNKWKLFGNTLMLNMALRLSKKDPTLGKKYYDKAIQNGVINSNSDNIYFQFTSIYDNLWYDSFVTDNREDEILSKPFVDALIGTGSNTAPEDPRLEKYGSKSQNAGVYVGAPYGQRNPEVKDFSFITDDIIYNATAKGYIFTYAQTLLNKAEAAQLNWTTEQTAEEFTNDGIEASMEQWGVNSSDINTYISNRPAFNGLKTIAYQKWVALFMQGYEPWFDWRKHGSNQVPLTKPTAATTAGIPNRQAYPLTALGTNKENYDKAIAIQGPDNLDTKVWWAVD</sequence>
<dbReference type="PROSITE" id="PS51257">
    <property type="entry name" value="PROKAR_LIPOPROTEIN"/>
    <property type="match status" value="1"/>
</dbReference>
<gene>
    <name evidence="3" type="ORF">C8N26_1258</name>
</gene>
<dbReference type="SUPFAM" id="SSF48452">
    <property type="entry name" value="TPR-like"/>
    <property type="match status" value="1"/>
</dbReference>
<dbReference type="InterPro" id="IPR011990">
    <property type="entry name" value="TPR-like_helical_dom_sf"/>
</dbReference>
<dbReference type="Gene3D" id="1.25.40.390">
    <property type="match status" value="1"/>
</dbReference>
<comment type="caution">
    <text evidence="3">The sequence shown here is derived from an EMBL/GenBank/DDBJ whole genome shotgun (WGS) entry which is preliminary data.</text>
</comment>
<evidence type="ECO:0000256" key="1">
    <source>
        <dbReference type="SAM" id="Coils"/>
    </source>
</evidence>
<organism evidence="3 4">
    <name type="scientific">Tenacibaculum lutimaris</name>
    <dbReference type="NCBI Taxonomy" id="285258"/>
    <lineage>
        <taxon>Bacteria</taxon>
        <taxon>Pseudomonadati</taxon>
        <taxon>Bacteroidota</taxon>
        <taxon>Flavobacteriia</taxon>
        <taxon>Flavobacteriales</taxon>
        <taxon>Flavobacteriaceae</taxon>
        <taxon>Tenacibaculum</taxon>
    </lineage>
</organism>
<dbReference type="Proteomes" id="UP000285780">
    <property type="component" value="Unassembled WGS sequence"/>
</dbReference>
<keyword evidence="4" id="KW-1185">Reference proteome</keyword>
<feature type="coiled-coil region" evidence="1">
    <location>
        <begin position="149"/>
        <end position="176"/>
    </location>
</feature>
<feature type="chain" id="PRO_5019216863" evidence="2">
    <location>
        <begin position="23"/>
        <end position="477"/>
    </location>
</feature>
<accession>A0A420E394</accession>
<evidence type="ECO:0000313" key="3">
    <source>
        <dbReference type="EMBL" id="RKF04585.1"/>
    </source>
</evidence>
<dbReference type="Pfam" id="PF12771">
    <property type="entry name" value="SusD-like_2"/>
    <property type="match status" value="1"/>
</dbReference>
<keyword evidence="1" id="KW-0175">Coiled coil</keyword>
<evidence type="ECO:0000313" key="4">
    <source>
        <dbReference type="Proteomes" id="UP000285780"/>
    </source>
</evidence>
<dbReference type="RefSeq" id="WP_120186506.1">
    <property type="nucleotide sequence ID" value="NZ_RAQM01000007.1"/>
</dbReference>
<feature type="signal peptide" evidence="2">
    <location>
        <begin position="1"/>
        <end position="22"/>
    </location>
</feature>
<protein>
    <submittedName>
        <fullName evidence="3">SusD-like starch-binding protein associating with outer membrane</fullName>
    </submittedName>
</protein>
<reference evidence="3 4" key="1">
    <citation type="submission" date="2018-09" db="EMBL/GenBank/DDBJ databases">
        <title>Genomic Encyclopedia of Archaeal and Bacterial Type Strains, Phase II (KMG-II): from individual species to whole genera.</title>
        <authorList>
            <person name="Goeker M."/>
        </authorList>
    </citation>
    <scope>NUCLEOTIDE SEQUENCE [LARGE SCALE GENOMIC DNA]</scope>
    <source>
        <strain evidence="3 4">DSM 16505</strain>
    </source>
</reference>
<proteinExistence type="predicted"/>
<name>A0A420E394_9FLAO</name>